<dbReference type="Pfam" id="PF13508">
    <property type="entry name" value="Acetyltransf_7"/>
    <property type="match status" value="1"/>
</dbReference>
<dbReference type="InterPro" id="IPR050832">
    <property type="entry name" value="Bact_Acetyltransf"/>
</dbReference>
<dbReference type="OrthoDB" id="572496at2"/>
<dbReference type="PROSITE" id="PS51186">
    <property type="entry name" value="GNAT"/>
    <property type="match status" value="1"/>
</dbReference>
<sequence>MTPIVRPATADDLAAVRLIGILSWPPTYGPTRGAGYVVAGLDRYWSDEAIGTAIREERVDVACRDDTVIGMSEVDRMGNDLVLWKLYVAPDQQHRGVGRRLVDAGKERARAIGGDLVTEYDIGNATVRGFYLRQGFRDDVAPWPGTDAVWMRWALSRQR</sequence>
<feature type="domain" description="N-acetyltransferase" evidence="3">
    <location>
        <begin position="3"/>
        <end position="156"/>
    </location>
</feature>
<proteinExistence type="predicted"/>
<dbReference type="CDD" id="cd04301">
    <property type="entry name" value="NAT_SF"/>
    <property type="match status" value="1"/>
</dbReference>
<keyword evidence="2" id="KW-0012">Acyltransferase</keyword>
<evidence type="ECO:0000256" key="1">
    <source>
        <dbReference type="ARBA" id="ARBA00022679"/>
    </source>
</evidence>
<dbReference type="Gene3D" id="3.40.630.30">
    <property type="match status" value="1"/>
</dbReference>
<gene>
    <name evidence="4" type="ORF">MTE01_29430</name>
</gene>
<dbReference type="GeneID" id="57145624"/>
<dbReference type="GO" id="GO:0016747">
    <property type="term" value="F:acyltransferase activity, transferring groups other than amino-acyl groups"/>
    <property type="evidence" value="ECO:0007669"/>
    <property type="project" value="InterPro"/>
</dbReference>
<dbReference type="RefSeq" id="WP_141378203.1">
    <property type="nucleotide sequence ID" value="NZ_BJML01000011.1"/>
</dbReference>
<organism evidence="4 5">
    <name type="scientific">Microbacterium testaceum</name>
    <name type="common">Aureobacterium testaceum</name>
    <name type="synonym">Brevibacterium testaceum</name>
    <dbReference type="NCBI Taxonomy" id="2033"/>
    <lineage>
        <taxon>Bacteria</taxon>
        <taxon>Bacillati</taxon>
        <taxon>Actinomycetota</taxon>
        <taxon>Actinomycetes</taxon>
        <taxon>Micrococcales</taxon>
        <taxon>Microbacteriaceae</taxon>
        <taxon>Microbacterium</taxon>
    </lineage>
</organism>
<name>A0A4Y3QRF7_MICTE</name>
<reference evidence="4 5" key="1">
    <citation type="submission" date="2019-06" db="EMBL/GenBank/DDBJ databases">
        <title>Whole genome shotgun sequence of Microbacterium testaceum NBRC 12675.</title>
        <authorList>
            <person name="Hosoyama A."/>
            <person name="Uohara A."/>
            <person name="Ohji S."/>
            <person name="Ichikawa N."/>
        </authorList>
    </citation>
    <scope>NUCLEOTIDE SEQUENCE [LARGE SCALE GENOMIC DNA]</scope>
    <source>
        <strain evidence="4 5">NBRC 12675</strain>
    </source>
</reference>
<dbReference type="InterPro" id="IPR000182">
    <property type="entry name" value="GNAT_dom"/>
</dbReference>
<evidence type="ECO:0000256" key="2">
    <source>
        <dbReference type="ARBA" id="ARBA00023315"/>
    </source>
</evidence>
<keyword evidence="1" id="KW-0808">Transferase</keyword>
<dbReference type="Proteomes" id="UP000319525">
    <property type="component" value="Unassembled WGS sequence"/>
</dbReference>
<evidence type="ECO:0000313" key="4">
    <source>
        <dbReference type="EMBL" id="GEB46998.1"/>
    </source>
</evidence>
<comment type="caution">
    <text evidence="4">The sequence shown here is derived from an EMBL/GenBank/DDBJ whole genome shotgun (WGS) entry which is preliminary data.</text>
</comment>
<protein>
    <recommendedName>
        <fullName evidence="3">N-acetyltransferase domain-containing protein</fullName>
    </recommendedName>
</protein>
<dbReference type="InterPro" id="IPR016181">
    <property type="entry name" value="Acyl_CoA_acyltransferase"/>
</dbReference>
<dbReference type="EMBL" id="BJML01000011">
    <property type="protein sequence ID" value="GEB46998.1"/>
    <property type="molecule type" value="Genomic_DNA"/>
</dbReference>
<dbReference type="AlphaFoldDB" id="A0A4Y3QRF7"/>
<dbReference type="SUPFAM" id="SSF55729">
    <property type="entry name" value="Acyl-CoA N-acyltransferases (Nat)"/>
    <property type="match status" value="1"/>
</dbReference>
<accession>A0A4Y3QRF7</accession>
<dbReference type="PANTHER" id="PTHR43877">
    <property type="entry name" value="AMINOALKYLPHOSPHONATE N-ACETYLTRANSFERASE-RELATED-RELATED"/>
    <property type="match status" value="1"/>
</dbReference>
<evidence type="ECO:0000313" key="5">
    <source>
        <dbReference type="Proteomes" id="UP000319525"/>
    </source>
</evidence>
<evidence type="ECO:0000259" key="3">
    <source>
        <dbReference type="PROSITE" id="PS51186"/>
    </source>
</evidence>